<organism evidence="1">
    <name type="scientific">viral metagenome</name>
    <dbReference type="NCBI Taxonomy" id="1070528"/>
    <lineage>
        <taxon>unclassified sequences</taxon>
        <taxon>metagenomes</taxon>
        <taxon>organismal metagenomes</taxon>
    </lineage>
</organism>
<evidence type="ECO:0000313" key="1">
    <source>
        <dbReference type="EMBL" id="QHS88878.1"/>
    </source>
</evidence>
<protein>
    <submittedName>
        <fullName evidence="1">Uncharacterized protein</fullName>
    </submittedName>
</protein>
<accession>A0A6C0BBK8</accession>
<name>A0A6C0BBK8_9ZZZZ</name>
<dbReference type="AlphaFoldDB" id="A0A6C0BBK8"/>
<proteinExistence type="predicted"/>
<sequence>MTNFFASGDCILTYNLGRATFSATATGNTYSSALDALTETLTVEVNNYLAANPSYIVETILYDNIKCVEIPPLELYYNVVYKKVGDTYVIVNQEKLDFVPYIPAESNYSGLTHQCMTNKDGSINNNIISFAGYRTPARPDINLPPLYDESPSILMVDGSYISSQKLYIDSGSGFATTIPYVIYDVSSASGIFSNYKFIKIIFDNTDPLLYKRVVQFS</sequence>
<dbReference type="EMBL" id="MN739103">
    <property type="protein sequence ID" value="QHS88878.1"/>
    <property type="molecule type" value="Genomic_DNA"/>
</dbReference>
<reference evidence="1" key="1">
    <citation type="journal article" date="2020" name="Nature">
        <title>Giant virus diversity and host interactions through global metagenomics.</title>
        <authorList>
            <person name="Schulz F."/>
            <person name="Roux S."/>
            <person name="Paez-Espino D."/>
            <person name="Jungbluth S."/>
            <person name="Walsh D.A."/>
            <person name="Denef V.J."/>
            <person name="McMahon K.D."/>
            <person name="Konstantinidis K.T."/>
            <person name="Eloe-Fadrosh E.A."/>
            <person name="Kyrpides N.C."/>
            <person name="Woyke T."/>
        </authorList>
    </citation>
    <scope>NUCLEOTIDE SEQUENCE</scope>
    <source>
        <strain evidence="1">GVMAG-M-3300010158-59</strain>
    </source>
</reference>